<protein>
    <recommendedName>
        <fullName evidence="9">G protein-coupled receptor</fullName>
    </recommendedName>
</protein>
<keyword evidence="3 6" id="KW-0812">Transmembrane</keyword>
<evidence type="ECO:0000256" key="1">
    <source>
        <dbReference type="ARBA" id="ARBA00004141"/>
    </source>
</evidence>
<reference evidence="7" key="1">
    <citation type="submission" date="2020-10" db="EMBL/GenBank/DDBJ databases">
        <authorList>
            <person name="Kikuchi T."/>
        </authorList>
    </citation>
    <scope>NUCLEOTIDE SEQUENCE</scope>
    <source>
        <strain evidence="7">NKZ352</strain>
    </source>
</reference>
<feature type="transmembrane region" description="Helical" evidence="6">
    <location>
        <begin position="211"/>
        <end position="232"/>
    </location>
</feature>
<comment type="caution">
    <text evidence="7">The sequence shown here is derived from an EMBL/GenBank/DDBJ whole genome shotgun (WGS) entry which is preliminary data.</text>
</comment>
<evidence type="ECO:0000313" key="7">
    <source>
        <dbReference type="EMBL" id="CAD6199431.1"/>
    </source>
</evidence>
<evidence type="ECO:0000256" key="3">
    <source>
        <dbReference type="ARBA" id="ARBA00022692"/>
    </source>
</evidence>
<dbReference type="PANTHER" id="PTHR23128:SF138">
    <property type="entry name" value="SERPENTINE RECEPTOR, CLASS E (EPSILON)"/>
    <property type="match status" value="1"/>
</dbReference>
<comment type="similarity">
    <text evidence="2">Belongs to the nematode receptor-like protein sre family.</text>
</comment>
<keyword evidence="8" id="KW-1185">Reference proteome</keyword>
<dbReference type="Proteomes" id="UP000835052">
    <property type="component" value="Unassembled WGS sequence"/>
</dbReference>
<evidence type="ECO:0000256" key="4">
    <source>
        <dbReference type="ARBA" id="ARBA00022989"/>
    </source>
</evidence>
<evidence type="ECO:0000256" key="5">
    <source>
        <dbReference type="ARBA" id="ARBA00023136"/>
    </source>
</evidence>
<feature type="transmembrane region" description="Helical" evidence="6">
    <location>
        <begin position="140"/>
        <end position="170"/>
    </location>
</feature>
<dbReference type="EMBL" id="CAJGYM010000175">
    <property type="protein sequence ID" value="CAD6199431.1"/>
    <property type="molecule type" value="Genomic_DNA"/>
</dbReference>
<proteinExistence type="inferred from homology"/>
<dbReference type="Pfam" id="PF03125">
    <property type="entry name" value="Sre"/>
    <property type="match status" value="1"/>
</dbReference>
<comment type="subcellular location">
    <subcellularLocation>
        <location evidence="1">Membrane</location>
        <topology evidence="1">Multi-pass membrane protein</topology>
    </subcellularLocation>
</comment>
<dbReference type="GO" id="GO:0007606">
    <property type="term" value="P:sensory perception of chemical stimulus"/>
    <property type="evidence" value="ECO:0007669"/>
    <property type="project" value="InterPro"/>
</dbReference>
<evidence type="ECO:0008006" key="9">
    <source>
        <dbReference type="Google" id="ProtNLM"/>
    </source>
</evidence>
<feature type="transmembrane region" description="Helical" evidence="6">
    <location>
        <begin position="238"/>
        <end position="264"/>
    </location>
</feature>
<dbReference type="InterPro" id="IPR004151">
    <property type="entry name" value="7TM_GPCR_serpentine_rcpt_Sre"/>
</dbReference>
<organism evidence="7 8">
    <name type="scientific">Caenorhabditis auriculariae</name>
    <dbReference type="NCBI Taxonomy" id="2777116"/>
    <lineage>
        <taxon>Eukaryota</taxon>
        <taxon>Metazoa</taxon>
        <taxon>Ecdysozoa</taxon>
        <taxon>Nematoda</taxon>
        <taxon>Chromadorea</taxon>
        <taxon>Rhabditida</taxon>
        <taxon>Rhabditina</taxon>
        <taxon>Rhabditomorpha</taxon>
        <taxon>Rhabditoidea</taxon>
        <taxon>Rhabditidae</taxon>
        <taxon>Peloderinae</taxon>
        <taxon>Caenorhabditis</taxon>
    </lineage>
</organism>
<dbReference type="GO" id="GO:0016020">
    <property type="term" value="C:membrane"/>
    <property type="evidence" value="ECO:0007669"/>
    <property type="project" value="UniProtKB-SubCell"/>
</dbReference>
<evidence type="ECO:0000256" key="6">
    <source>
        <dbReference type="SAM" id="Phobius"/>
    </source>
</evidence>
<dbReference type="AlphaFoldDB" id="A0A8S1HVN6"/>
<dbReference type="OrthoDB" id="5854077at2759"/>
<evidence type="ECO:0000256" key="2">
    <source>
        <dbReference type="ARBA" id="ARBA00006803"/>
    </source>
</evidence>
<keyword evidence="4 6" id="KW-1133">Transmembrane helix</keyword>
<name>A0A8S1HVN6_9PELO</name>
<accession>A0A8S1HVN6</accession>
<dbReference type="PANTHER" id="PTHR23128">
    <property type="entry name" value="SERPENTINE RECEPTOR, CLASS E (EPSILON)-RELATED"/>
    <property type="match status" value="1"/>
</dbReference>
<gene>
    <name evidence="7" type="ORF">CAUJ_LOCUS15334</name>
</gene>
<keyword evidence="5 6" id="KW-0472">Membrane</keyword>
<evidence type="ECO:0000313" key="8">
    <source>
        <dbReference type="Proteomes" id="UP000835052"/>
    </source>
</evidence>
<sequence length="315" mass="37286">MPFCHKLGRFGYQYLCTEKTNLRVASCVFIGFKYKSWHLNTNTLYLIYIAEWFEFLIGWILITPYKEGWIPVSELPTVYLPDFQTYAITVDALQHAPLIIGAFLRMRYMLLICSALPAAVLERSFATKYVRDYEYKTRPFVWIGIFLLFQIIATFFAILGILGFLFLYLVHYNKRLNRLLNSHNYEHNMYSLALKYQVEENVRILEAIHRMIFLVWTTTAMSALTLTIASFGTMPEHVLIRLLLLIEFLMNLNPLAIVPCGIWITPRWRQVYSEVLPNLLRKRFCRQPSKVHVIERCMSIQQQTDFYFKNLEKAW</sequence>
<feature type="transmembrane region" description="Helical" evidence="6">
    <location>
        <begin position="43"/>
        <end position="62"/>
    </location>
</feature>